<comment type="caution">
    <text evidence="1">The sequence shown here is derived from an EMBL/GenBank/DDBJ whole genome shotgun (WGS) entry which is preliminary data.</text>
</comment>
<evidence type="ECO:0000313" key="2">
    <source>
        <dbReference type="Proteomes" id="UP000325313"/>
    </source>
</evidence>
<name>A0A5B0RB28_PUCGR</name>
<organism evidence="1 2">
    <name type="scientific">Puccinia graminis f. sp. tritici</name>
    <dbReference type="NCBI Taxonomy" id="56615"/>
    <lineage>
        <taxon>Eukaryota</taxon>
        <taxon>Fungi</taxon>
        <taxon>Dikarya</taxon>
        <taxon>Basidiomycota</taxon>
        <taxon>Pucciniomycotina</taxon>
        <taxon>Pucciniomycetes</taxon>
        <taxon>Pucciniales</taxon>
        <taxon>Pucciniaceae</taxon>
        <taxon>Puccinia</taxon>
    </lineage>
</organism>
<dbReference type="Proteomes" id="UP000325313">
    <property type="component" value="Unassembled WGS sequence"/>
</dbReference>
<dbReference type="AlphaFoldDB" id="A0A5B0RB28"/>
<protein>
    <submittedName>
        <fullName evidence="1">Uncharacterized protein</fullName>
    </submittedName>
</protein>
<reference evidence="1 2" key="1">
    <citation type="submission" date="2019-05" db="EMBL/GenBank/DDBJ databases">
        <title>Emergence of the Ug99 lineage of the wheat stem rust pathogen through somatic hybridization.</title>
        <authorList>
            <person name="Li F."/>
            <person name="Upadhyaya N.M."/>
            <person name="Sperschneider J."/>
            <person name="Matny O."/>
            <person name="Nguyen-Phuc H."/>
            <person name="Mago R."/>
            <person name="Raley C."/>
            <person name="Miller M.E."/>
            <person name="Silverstein K.A.T."/>
            <person name="Henningsen E."/>
            <person name="Hirsch C.D."/>
            <person name="Visser B."/>
            <person name="Pretorius Z.A."/>
            <person name="Steffenson B.J."/>
            <person name="Schwessinger B."/>
            <person name="Dodds P.N."/>
            <person name="Figueroa M."/>
        </authorList>
    </citation>
    <scope>NUCLEOTIDE SEQUENCE [LARGE SCALE GENOMIC DNA]</scope>
    <source>
        <strain evidence="1 2">Ug99</strain>
    </source>
</reference>
<dbReference type="EMBL" id="VDEP01000236">
    <property type="protein sequence ID" value="KAA1122508.1"/>
    <property type="molecule type" value="Genomic_DNA"/>
</dbReference>
<accession>A0A5B0RB28</accession>
<evidence type="ECO:0000313" key="1">
    <source>
        <dbReference type="EMBL" id="KAA1122508.1"/>
    </source>
</evidence>
<proteinExistence type="predicted"/>
<sequence length="104" mass="11846">MPRIHNPNYLLFYVHRSHSSRKVSISFTLFPHFVILIHSRSPNLITNLSYSSSKHEAHLPTTSPDEIRNIPSEPSKLARLITSDALMIQSIPFPVEHFDTSGQP</sequence>
<gene>
    <name evidence="1" type="ORF">PGTUg99_037720</name>
</gene>